<name>A0AAW9DVX3_ACIAO</name>
<accession>A0AAW9DVX3</accession>
<protein>
    <recommendedName>
        <fullName evidence="3">Transposase</fullName>
    </recommendedName>
</protein>
<sequence>MPDDRRNRIAGGTCFVTVNRRPDLLTRAIEPRRTAIAPAEIPFSPPANHALLAS</sequence>
<comment type="caution">
    <text evidence="1">The sequence shown here is derived from an EMBL/GenBank/DDBJ whole genome shotgun (WGS) entry which is preliminary data.</text>
</comment>
<evidence type="ECO:0000313" key="2">
    <source>
        <dbReference type="Proteomes" id="UP001279553"/>
    </source>
</evidence>
<evidence type="ECO:0008006" key="3">
    <source>
        <dbReference type="Google" id="ProtNLM"/>
    </source>
</evidence>
<keyword evidence="2" id="KW-1185">Reference proteome</keyword>
<gene>
    <name evidence="1" type="ORF">SIL87_15555</name>
</gene>
<evidence type="ECO:0000313" key="1">
    <source>
        <dbReference type="EMBL" id="MDX5932172.1"/>
    </source>
</evidence>
<dbReference type="EMBL" id="JAWXYB010000018">
    <property type="protein sequence ID" value="MDX5932172.1"/>
    <property type="molecule type" value="Genomic_DNA"/>
</dbReference>
<reference evidence="1 2" key="1">
    <citation type="submission" date="2023-11" db="EMBL/GenBank/DDBJ databases">
        <title>MicrobeMod: A computational toolkit for identifying prokaryotic methylation and restriction-modification with nanopore sequencing.</title>
        <authorList>
            <person name="Crits-Christoph A."/>
            <person name="Kang S.C."/>
            <person name="Lee H."/>
            <person name="Ostrov N."/>
        </authorList>
    </citation>
    <scope>NUCLEOTIDE SEQUENCE [LARGE SCALE GENOMIC DNA]</scope>
    <source>
        <strain evidence="1 2">DSMZ 700</strain>
    </source>
</reference>
<dbReference type="AlphaFoldDB" id="A0AAW9DVX3"/>
<organism evidence="1 2">
    <name type="scientific">Acidiphilium acidophilum</name>
    <name type="common">Thiobacillus acidophilus</name>
    <dbReference type="NCBI Taxonomy" id="76588"/>
    <lineage>
        <taxon>Bacteria</taxon>
        <taxon>Pseudomonadati</taxon>
        <taxon>Pseudomonadota</taxon>
        <taxon>Alphaproteobacteria</taxon>
        <taxon>Acetobacterales</taxon>
        <taxon>Acidocellaceae</taxon>
        <taxon>Acidiphilium</taxon>
    </lineage>
</organism>
<proteinExistence type="predicted"/>
<dbReference type="Proteomes" id="UP001279553">
    <property type="component" value="Unassembled WGS sequence"/>
</dbReference>